<name>A0A4Q1BC64_TREME</name>
<dbReference type="EMBL" id="SDIL01000097">
    <property type="protein sequence ID" value="RXK36428.1"/>
    <property type="molecule type" value="Genomic_DNA"/>
</dbReference>
<sequence length="83" mass="9457">MSTPALFQDLWERQGRVCVDIALAFDRANGQVQQFRAEQARRVFVTAVEQLLLNRPTVDEPRLTSRSESMSHPTRRAQTSKGV</sequence>
<dbReference type="InParanoid" id="A0A4Q1BC64"/>
<organism evidence="2 3">
    <name type="scientific">Tremella mesenterica</name>
    <name type="common">Jelly fungus</name>
    <dbReference type="NCBI Taxonomy" id="5217"/>
    <lineage>
        <taxon>Eukaryota</taxon>
        <taxon>Fungi</taxon>
        <taxon>Dikarya</taxon>
        <taxon>Basidiomycota</taxon>
        <taxon>Agaricomycotina</taxon>
        <taxon>Tremellomycetes</taxon>
        <taxon>Tremellales</taxon>
        <taxon>Tremellaceae</taxon>
        <taxon>Tremella</taxon>
    </lineage>
</organism>
<feature type="compositionally biased region" description="Polar residues" evidence="1">
    <location>
        <begin position="66"/>
        <end position="83"/>
    </location>
</feature>
<comment type="caution">
    <text evidence="2">The sequence shown here is derived from an EMBL/GenBank/DDBJ whole genome shotgun (WGS) entry which is preliminary data.</text>
</comment>
<gene>
    <name evidence="2" type="ORF">M231_06272</name>
</gene>
<protein>
    <submittedName>
        <fullName evidence="2">Uncharacterized protein</fullName>
    </submittedName>
</protein>
<feature type="region of interest" description="Disordered" evidence="1">
    <location>
        <begin position="57"/>
        <end position="83"/>
    </location>
</feature>
<accession>A0A4Q1BC64</accession>
<evidence type="ECO:0000256" key="1">
    <source>
        <dbReference type="SAM" id="MobiDB-lite"/>
    </source>
</evidence>
<dbReference type="AlphaFoldDB" id="A0A4Q1BC64"/>
<dbReference type="Proteomes" id="UP000289152">
    <property type="component" value="Unassembled WGS sequence"/>
</dbReference>
<evidence type="ECO:0000313" key="2">
    <source>
        <dbReference type="EMBL" id="RXK36428.1"/>
    </source>
</evidence>
<evidence type="ECO:0000313" key="3">
    <source>
        <dbReference type="Proteomes" id="UP000289152"/>
    </source>
</evidence>
<keyword evidence="3" id="KW-1185">Reference proteome</keyword>
<proteinExistence type="predicted"/>
<reference evidence="2 3" key="1">
    <citation type="submission" date="2016-06" db="EMBL/GenBank/DDBJ databases">
        <title>Evolution of pathogenesis and genome organization in the Tremellales.</title>
        <authorList>
            <person name="Cuomo C."/>
            <person name="Litvintseva A."/>
            <person name="Heitman J."/>
            <person name="Chen Y."/>
            <person name="Sun S."/>
            <person name="Springer D."/>
            <person name="Dromer F."/>
            <person name="Young S."/>
            <person name="Zeng Q."/>
            <person name="Chapman S."/>
            <person name="Gujja S."/>
            <person name="Saif S."/>
            <person name="Birren B."/>
        </authorList>
    </citation>
    <scope>NUCLEOTIDE SEQUENCE [LARGE SCALE GENOMIC DNA]</scope>
    <source>
        <strain evidence="2 3">ATCC 28783</strain>
    </source>
</reference>